<dbReference type="Proteomes" id="UP001281761">
    <property type="component" value="Unassembled WGS sequence"/>
</dbReference>
<proteinExistence type="predicted"/>
<evidence type="ECO:0000313" key="3">
    <source>
        <dbReference type="Proteomes" id="UP001281761"/>
    </source>
</evidence>
<evidence type="ECO:0000313" key="2">
    <source>
        <dbReference type="EMBL" id="KAK2957530.1"/>
    </source>
</evidence>
<feature type="region of interest" description="Disordered" evidence="1">
    <location>
        <begin position="1"/>
        <end position="38"/>
    </location>
</feature>
<sequence length="150" mass="16157">MPQSHTSAPIRFQTRTVSSASPKSSSSLSPPHIHPPQRRVRCHPTHADIPNNVMIMPTSTAIKCLVTNTTASRADPVSGVGRTVPKVVSRQLARIRQSSSFFHFIAASISPTSTLAIHRFPSSPIDGGSVGHCRASQVGRVVSVDWDDEK</sequence>
<keyword evidence="3" id="KW-1185">Reference proteome</keyword>
<dbReference type="EMBL" id="JARBJD010000045">
    <property type="protein sequence ID" value="KAK2957530.1"/>
    <property type="molecule type" value="Genomic_DNA"/>
</dbReference>
<reference evidence="2 3" key="1">
    <citation type="journal article" date="2022" name="bioRxiv">
        <title>Genomics of Preaxostyla Flagellates Illuminates Evolutionary Transitions and the Path Towards Mitochondrial Loss.</title>
        <authorList>
            <person name="Novak L.V.F."/>
            <person name="Treitli S.C."/>
            <person name="Pyrih J."/>
            <person name="Halakuc P."/>
            <person name="Pipaliya S.V."/>
            <person name="Vacek V."/>
            <person name="Brzon O."/>
            <person name="Soukal P."/>
            <person name="Eme L."/>
            <person name="Dacks J.B."/>
            <person name="Karnkowska A."/>
            <person name="Elias M."/>
            <person name="Hampl V."/>
        </authorList>
    </citation>
    <scope>NUCLEOTIDE SEQUENCE [LARGE SCALE GENOMIC DNA]</scope>
    <source>
        <strain evidence="2">NAU3</strain>
        <tissue evidence="2">Gut</tissue>
    </source>
</reference>
<gene>
    <name evidence="2" type="ORF">BLNAU_7429</name>
</gene>
<evidence type="ECO:0000256" key="1">
    <source>
        <dbReference type="SAM" id="MobiDB-lite"/>
    </source>
</evidence>
<organism evidence="2 3">
    <name type="scientific">Blattamonas nauphoetae</name>
    <dbReference type="NCBI Taxonomy" id="2049346"/>
    <lineage>
        <taxon>Eukaryota</taxon>
        <taxon>Metamonada</taxon>
        <taxon>Preaxostyla</taxon>
        <taxon>Oxymonadida</taxon>
        <taxon>Blattamonas</taxon>
    </lineage>
</organism>
<feature type="compositionally biased region" description="Polar residues" evidence="1">
    <location>
        <begin position="1"/>
        <end position="17"/>
    </location>
</feature>
<name>A0ABQ9Y1A9_9EUKA</name>
<accession>A0ABQ9Y1A9</accession>
<protein>
    <submittedName>
        <fullName evidence="2">Uncharacterized protein</fullName>
    </submittedName>
</protein>
<comment type="caution">
    <text evidence="2">The sequence shown here is derived from an EMBL/GenBank/DDBJ whole genome shotgun (WGS) entry which is preliminary data.</text>
</comment>
<feature type="compositionally biased region" description="Low complexity" evidence="1">
    <location>
        <begin position="18"/>
        <end position="31"/>
    </location>
</feature>